<dbReference type="GO" id="GO:0016491">
    <property type="term" value="F:oxidoreductase activity"/>
    <property type="evidence" value="ECO:0007669"/>
    <property type="project" value="UniProtKB-KW"/>
</dbReference>
<accession>A0A5N6TYL1</accession>
<dbReference type="OrthoDB" id="2898509at2759"/>
<dbReference type="PANTHER" id="PTHR47534">
    <property type="entry name" value="YALI0E05731P"/>
    <property type="match status" value="1"/>
</dbReference>
<evidence type="ECO:0008006" key="4">
    <source>
        <dbReference type="Google" id="ProtNLM"/>
    </source>
</evidence>
<dbReference type="Gene3D" id="3.40.50.720">
    <property type="entry name" value="NAD(P)-binding Rossmann-like Domain"/>
    <property type="match status" value="1"/>
</dbReference>
<reference evidence="2 3" key="1">
    <citation type="submission" date="2019-04" db="EMBL/GenBank/DDBJ databases">
        <title>Friends and foes A comparative genomics study of 23 Aspergillus species from section Flavi.</title>
        <authorList>
            <consortium name="DOE Joint Genome Institute"/>
            <person name="Kjaerbolling I."/>
            <person name="Vesth T."/>
            <person name="Frisvad J.C."/>
            <person name="Nybo J.L."/>
            <person name="Theobald S."/>
            <person name="Kildgaard S."/>
            <person name="Isbrandt T."/>
            <person name="Kuo A."/>
            <person name="Sato A."/>
            <person name="Lyhne E.K."/>
            <person name="Kogle M.E."/>
            <person name="Wiebenga A."/>
            <person name="Kun R.S."/>
            <person name="Lubbers R.J."/>
            <person name="Makela M.R."/>
            <person name="Barry K."/>
            <person name="Chovatia M."/>
            <person name="Clum A."/>
            <person name="Daum C."/>
            <person name="Haridas S."/>
            <person name="He G."/>
            <person name="LaButti K."/>
            <person name="Lipzen A."/>
            <person name="Mondo S."/>
            <person name="Riley R."/>
            <person name="Salamov A."/>
            <person name="Simmons B.A."/>
            <person name="Magnuson J.K."/>
            <person name="Henrissat B."/>
            <person name="Mortensen U.H."/>
            <person name="Larsen T.O."/>
            <person name="Devries R.P."/>
            <person name="Grigoriev I.V."/>
            <person name="Machida M."/>
            <person name="Baker S.E."/>
            <person name="Andersen M.R."/>
        </authorList>
    </citation>
    <scope>NUCLEOTIDE SEQUENCE [LARGE SCALE GENOMIC DNA]</scope>
    <source>
        <strain evidence="2 3">IBT 18842</strain>
    </source>
</reference>
<keyword evidence="3" id="KW-1185">Reference proteome</keyword>
<proteinExistence type="predicted"/>
<keyword evidence="1" id="KW-0560">Oxidoreductase</keyword>
<organism evidence="2 3">
    <name type="scientific">Aspergillus avenaceus</name>
    <dbReference type="NCBI Taxonomy" id="36643"/>
    <lineage>
        <taxon>Eukaryota</taxon>
        <taxon>Fungi</taxon>
        <taxon>Dikarya</taxon>
        <taxon>Ascomycota</taxon>
        <taxon>Pezizomycotina</taxon>
        <taxon>Eurotiomycetes</taxon>
        <taxon>Eurotiomycetidae</taxon>
        <taxon>Eurotiales</taxon>
        <taxon>Aspergillaceae</taxon>
        <taxon>Aspergillus</taxon>
        <taxon>Aspergillus subgen. Circumdati</taxon>
    </lineage>
</organism>
<dbReference type="PANTHER" id="PTHR47534:SF3">
    <property type="entry name" value="ALCOHOL DEHYDROGENASE-LIKE C-TERMINAL DOMAIN-CONTAINING PROTEIN"/>
    <property type="match status" value="1"/>
</dbReference>
<protein>
    <recommendedName>
        <fullName evidence="4">Short-chain dehydrogenases/reductase</fullName>
    </recommendedName>
</protein>
<dbReference type="SUPFAM" id="SSF51735">
    <property type="entry name" value="NAD(P)-binding Rossmann-fold domains"/>
    <property type="match status" value="1"/>
</dbReference>
<name>A0A5N6TYL1_ASPAV</name>
<dbReference type="EMBL" id="ML742073">
    <property type="protein sequence ID" value="KAE8151344.1"/>
    <property type="molecule type" value="Genomic_DNA"/>
</dbReference>
<dbReference type="AlphaFoldDB" id="A0A5N6TYL1"/>
<dbReference type="Pfam" id="PF00106">
    <property type="entry name" value="adh_short"/>
    <property type="match status" value="1"/>
</dbReference>
<evidence type="ECO:0000313" key="3">
    <source>
        <dbReference type="Proteomes" id="UP000325780"/>
    </source>
</evidence>
<gene>
    <name evidence="2" type="ORF">BDV25DRAFT_152802</name>
</gene>
<dbReference type="InterPro" id="IPR036291">
    <property type="entry name" value="NAD(P)-bd_dom_sf"/>
</dbReference>
<evidence type="ECO:0000313" key="2">
    <source>
        <dbReference type="EMBL" id="KAE8151344.1"/>
    </source>
</evidence>
<sequence>MVGLSEVRKSNSVLHSRDGDFVAVFVGGTSGIGEATAKELAKVVKKPTIHLVGRNEASGSRILEELKAANPEGTFHFIQSDVSLIKNVDQACSEIKQKEKAIDLLFLSTGHLATSKKDTSEGLENNHALRYYSRMRFVHNLLPLLSASKTPARVVTVLAGGQEGKIEEDNLDLQKSWSFMKAASYAATMNSLAVEHLAAQYPTISFAHVFPGVVRTPLMNTSFGSIAGSIVGFLSRPMSLSLQESGQRNVFISTSAAYPPAAPEDPTSIGVPLVDGLKATVASTGKVGGGSYILNYDGANNANEKLMNGYREQGFPKKVWDHTLAIFSKALGSTQ</sequence>
<dbReference type="InterPro" id="IPR002347">
    <property type="entry name" value="SDR_fam"/>
</dbReference>
<evidence type="ECO:0000256" key="1">
    <source>
        <dbReference type="ARBA" id="ARBA00023002"/>
    </source>
</evidence>
<dbReference type="Proteomes" id="UP000325780">
    <property type="component" value="Unassembled WGS sequence"/>
</dbReference>
<dbReference type="InterPro" id="IPR052228">
    <property type="entry name" value="Sec_Metab_Biosynth_Oxidored"/>
</dbReference>